<organism evidence="9 10">
    <name type="scientific">Thermanaerovibrio velox DSM 12556</name>
    <dbReference type="NCBI Taxonomy" id="926567"/>
    <lineage>
        <taxon>Bacteria</taxon>
        <taxon>Thermotogati</taxon>
        <taxon>Synergistota</taxon>
        <taxon>Synergistia</taxon>
        <taxon>Synergistales</taxon>
        <taxon>Synergistaceae</taxon>
        <taxon>Thermanaerovibrio</taxon>
    </lineage>
</organism>
<proteinExistence type="inferred from homology"/>
<dbReference type="eggNOG" id="COG0609">
    <property type="taxonomic scope" value="Bacteria"/>
</dbReference>
<keyword evidence="3" id="KW-0813">Transport</keyword>
<evidence type="ECO:0000256" key="4">
    <source>
        <dbReference type="ARBA" id="ARBA00022475"/>
    </source>
</evidence>
<evidence type="ECO:0000256" key="3">
    <source>
        <dbReference type="ARBA" id="ARBA00022448"/>
    </source>
</evidence>
<dbReference type="SUPFAM" id="SSF81345">
    <property type="entry name" value="ABC transporter involved in vitamin B12 uptake, BtuC"/>
    <property type="match status" value="1"/>
</dbReference>
<keyword evidence="10" id="KW-1185">Reference proteome</keyword>
<evidence type="ECO:0000313" key="10">
    <source>
        <dbReference type="Proteomes" id="UP000005730"/>
    </source>
</evidence>
<gene>
    <name evidence="9" type="ORF">TheveDRAFT_1284</name>
</gene>
<feature type="transmembrane region" description="Helical" evidence="8">
    <location>
        <begin position="303"/>
        <end position="320"/>
    </location>
</feature>
<dbReference type="RefSeq" id="WP_006583898.1">
    <property type="nucleotide sequence ID" value="NZ_CM001377.1"/>
</dbReference>
<name>H0UNB9_9BACT</name>
<protein>
    <submittedName>
        <fullName evidence="9">ABC-type Fe3+-siderophore transport system, permease component</fullName>
    </submittedName>
</protein>
<dbReference type="HOGENOM" id="CLU_013016_0_3_0"/>
<dbReference type="InterPro" id="IPR037294">
    <property type="entry name" value="ABC_BtuC-like"/>
</dbReference>
<dbReference type="InterPro" id="IPR000522">
    <property type="entry name" value="ABC_transptr_permease_BtuC"/>
</dbReference>
<comment type="similarity">
    <text evidence="2">Belongs to the binding-protein-dependent transport system permease family. FecCD subfamily.</text>
</comment>
<feature type="transmembrane region" description="Helical" evidence="8">
    <location>
        <begin position="267"/>
        <end position="291"/>
    </location>
</feature>
<dbReference type="Pfam" id="PF01032">
    <property type="entry name" value="FecCD"/>
    <property type="match status" value="1"/>
</dbReference>
<keyword evidence="4" id="KW-1003">Cell membrane</keyword>
<evidence type="ECO:0000256" key="5">
    <source>
        <dbReference type="ARBA" id="ARBA00022692"/>
    </source>
</evidence>
<feature type="transmembrane region" description="Helical" evidence="8">
    <location>
        <begin position="148"/>
        <end position="169"/>
    </location>
</feature>
<dbReference type="CDD" id="cd06550">
    <property type="entry name" value="TM_ABC_iron-siderophores_like"/>
    <property type="match status" value="1"/>
</dbReference>
<dbReference type="GO" id="GO:0022857">
    <property type="term" value="F:transmembrane transporter activity"/>
    <property type="evidence" value="ECO:0007669"/>
    <property type="project" value="InterPro"/>
</dbReference>
<reference evidence="9 10" key="1">
    <citation type="submission" date="2011-10" db="EMBL/GenBank/DDBJ databases">
        <title>The Noncontiguous Finished genome of Thermanaerovibrio velox DSM 12556.</title>
        <authorList>
            <consortium name="US DOE Joint Genome Institute (JGI-PGF)"/>
            <person name="Lucas S."/>
            <person name="Copeland A."/>
            <person name="Lapidus A."/>
            <person name="Glavina del Rio T."/>
            <person name="Dalin E."/>
            <person name="Tice H."/>
            <person name="Bruce D."/>
            <person name="Goodwin L."/>
            <person name="Pitluck S."/>
            <person name="Peters L."/>
            <person name="Mikhailova N."/>
            <person name="Teshima H."/>
            <person name="Kyrpides N."/>
            <person name="Mavromatis K."/>
            <person name="Ivanova N."/>
            <person name="Markowitz V."/>
            <person name="Cheng J.-F."/>
            <person name="Hugenholtz P."/>
            <person name="Woyke T."/>
            <person name="Wu D."/>
            <person name="Spring S."/>
            <person name="Brambilla E.-M."/>
            <person name="Klenk H.-P."/>
            <person name="Eisen J.A."/>
        </authorList>
    </citation>
    <scope>NUCLEOTIDE SEQUENCE [LARGE SCALE GENOMIC DNA]</scope>
    <source>
        <strain evidence="9 10">DSM 12556</strain>
    </source>
</reference>
<evidence type="ECO:0000256" key="2">
    <source>
        <dbReference type="ARBA" id="ARBA00007935"/>
    </source>
</evidence>
<dbReference type="STRING" id="926567.TheveDRAFT_1284"/>
<evidence type="ECO:0000256" key="8">
    <source>
        <dbReference type="SAM" id="Phobius"/>
    </source>
</evidence>
<dbReference type="PANTHER" id="PTHR30472:SF25">
    <property type="entry name" value="ABC TRANSPORTER PERMEASE PROTEIN MJ0876-RELATED"/>
    <property type="match status" value="1"/>
</dbReference>
<dbReference type="Gene3D" id="1.10.3470.10">
    <property type="entry name" value="ABC transporter involved in vitamin B12 uptake, BtuC"/>
    <property type="match status" value="1"/>
</dbReference>
<keyword evidence="7 8" id="KW-0472">Membrane</keyword>
<evidence type="ECO:0000313" key="9">
    <source>
        <dbReference type="EMBL" id="EHM10404.1"/>
    </source>
</evidence>
<dbReference type="OrthoDB" id="9811721at2"/>
<dbReference type="PANTHER" id="PTHR30472">
    <property type="entry name" value="FERRIC ENTEROBACTIN TRANSPORT SYSTEM PERMEASE PROTEIN"/>
    <property type="match status" value="1"/>
</dbReference>
<sequence>MGSRFHRNLPPIAAALLSLAALGGVILGASVGEWGMSFQDVARAVLSGPPPGEALSGSFVVWYLRLPRTLGGFLSGVALACAGVIFQGVFRNRLAEPYTLGVASGAAFGAAAAILLGISPSAGALAGGFASLVLVLGLSFGAGSSGMIMSGVVVSSVLGSGLTLLKALAGEKVSAIVLWLMGSFSGATWYGVFLSLLGALSGFCTSLGLHKELDLFASGADPSSLGVREGVVRVLALLGASCAAALVVGQFGVIGFVGLVAPHTMRLLLGPSCLWLSVCSALLGGVMLVWADVLCRMLGEMPVGVMTSLIGGPVFLWLVWRGSRDA</sequence>
<evidence type="ECO:0000256" key="1">
    <source>
        <dbReference type="ARBA" id="ARBA00004651"/>
    </source>
</evidence>
<keyword evidence="6 8" id="KW-1133">Transmembrane helix</keyword>
<feature type="transmembrane region" description="Helical" evidence="8">
    <location>
        <begin position="70"/>
        <end position="90"/>
    </location>
</feature>
<accession>H0UNB9</accession>
<dbReference type="AlphaFoldDB" id="H0UNB9"/>
<feature type="transmembrane region" description="Helical" evidence="8">
    <location>
        <begin position="230"/>
        <end position="261"/>
    </location>
</feature>
<evidence type="ECO:0000256" key="6">
    <source>
        <dbReference type="ARBA" id="ARBA00022989"/>
    </source>
</evidence>
<dbReference type="EMBL" id="CM001377">
    <property type="protein sequence ID" value="EHM10404.1"/>
    <property type="molecule type" value="Genomic_DNA"/>
</dbReference>
<keyword evidence="5 8" id="KW-0812">Transmembrane</keyword>
<feature type="transmembrane region" description="Helical" evidence="8">
    <location>
        <begin position="97"/>
        <end position="118"/>
    </location>
</feature>
<comment type="subcellular location">
    <subcellularLocation>
        <location evidence="1">Cell membrane</location>
        <topology evidence="1">Multi-pass membrane protein</topology>
    </subcellularLocation>
</comment>
<evidence type="ECO:0000256" key="7">
    <source>
        <dbReference type="ARBA" id="ARBA00023136"/>
    </source>
</evidence>
<dbReference type="Proteomes" id="UP000005730">
    <property type="component" value="Chromosome"/>
</dbReference>
<dbReference type="GO" id="GO:0005886">
    <property type="term" value="C:plasma membrane"/>
    <property type="evidence" value="ECO:0007669"/>
    <property type="project" value="UniProtKB-SubCell"/>
</dbReference>